<gene>
    <name evidence="6" type="ORF">GCM10007392_27520</name>
</gene>
<evidence type="ECO:0000256" key="1">
    <source>
        <dbReference type="ARBA" id="ARBA00001947"/>
    </source>
</evidence>
<dbReference type="SUPFAM" id="SSF53187">
    <property type="entry name" value="Zn-dependent exopeptidases"/>
    <property type="match status" value="1"/>
</dbReference>
<keyword evidence="2" id="KW-0479">Metal-binding</keyword>
<comment type="cofactor">
    <cofactor evidence="1">
        <name>Zn(2+)</name>
        <dbReference type="ChEBI" id="CHEBI:29105"/>
    </cofactor>
</comment>
<dbReference type="InterPro" id="IPR055438">
    <property type="entry name" value="AstE_AspA_cat"/>
</dbReference>
<evidence type="ECO:0000256" key="4">
    <source>
        <dbReference type="ARBA" id="ARBA00022833"/>
    </source>
</evidence>
<evidence type="ECO:0000313" key="6">
    <source>
        <dbReference type="EMBL" id="GGX58231.1"/>
    </source>
</evidence>
<evidence type="ECO:0000259" key="5">
    <source>
        <dbReference type="Pfam" id="PF24827"/>
    </source>
</evidence>
<dbReference type="Gene3D" id="3.40.630.10">
    <property type="entry name" value="Zn peptidases"/>
    <property type="match status" value="1"/>
</dbReference>
<name>A0A918NAF4_9GAMM</name>
<dbReference type="PIRSF" id="PIRSF039012">
    <property type="entry name" value="ASP"/>
    <property type="match status" value="1"/>
</dbReference>
<dbReference type="CDD" id="cd06251">
    <property type="entry name" value="M14_ASTE_ASPA-like"/>
    <property type="match status" value="1"/>
</dbReference>
<keyword evidence="4" id="KW-0862">Zinc</keyword>
<keyword evidence="3" id="KW-0378">Hydrolase</keyword>
<comment type="caution">
    <text evidence="6">The sequence shown here is derived from an EMBL/GenBank/DDBJ whole genome shotgun (WGS) entry which is preliminary data.</text>
</comment>
<dbReference type="Proteomes" id="UP000626148">
    <property type="component" value="Unassembled WGS sequence"/>
</dbReference>
<dbReference type="PANTHER" id="PTHR37326:SF2">
    <property type="entry name" value="SUCCINYLGLUTAMATE DESUCCINYLASE_ASPARTOACYLASE FAMILY PROTEIN"/>
    <property type="match status" value="1"/>
</dbReference>
<evidence type="ECO:0000256" key="2">
    <source>
        <dbReference type="ARBA" id="ARBA00022723"/>
    </source>
</evidence>
<reference evidence="6" key="2">
    <citation type="submission" date="2020-09" db="EMBL/GenBank/DDBJ databases">
        <authorList>
            <person name="Sun Q."/>
            <person name="Kim S."/>
        </authorList>
    </citation>
    <scope>NUCLEOTIDE SEQUENCE</scope>
    <source>
        <strain evidence="6">KCTC 22169</strain>
    </source>
</reference>
<dbReference type="GO" id="GO:0046872">
    <property type="term" value="F:metal ion binding"/>
    <property type="evidence" value="ECO:0007669"/>
    <property type="project" value="UniProtKB-KW"/>
</dbReference>
<dbReference type="Pfam" id="PF24827">
    <property type="entry name" value="AstE_AspA_cat"/>
    <property type="match status" value="1"/>
</dbReference>
<dbReference type="PANTHER" id="PTHR37326">
    <property type="entry name" value="BLL3975 PROTEIN"/>
    <property type="match status" value="1"/>
</dbReference>
<sequence length="336" mass="36714">MSLIEPSSLAPGQWHNIPLPLPGAPGGSEAIMHAFVRRSRKPGPTLFITAAMHGDELNGLEIIRRFMRSRKLSSLMGTVIVVPVVNVHGFGMGSRYLPDRRDLNRVFPGSAKGSLAARVAEVLMQEVVMKSDYGIDLHTAAIHRFNVPQIRANLDTDETAEGMANAFGVPLILNSELRDGSLRQAAGDNGIPVIVYEAGEALRLDEISIRAGKRGITNVMMHLGMLRGMPKVPADQAVADSSYWERAQDSGVFHVLVKPGTYIKKNQLLARIIGPSTMQATEVRATRAGIIVGFTQLAMVYEGDALFHIARYRGMHEDVANQVEQFHEELGPEYGT</sequence>
<dbReference type="AlphaFoldDB" id="A0A918NAF4"/>
<dbReference type="EMBL" id="BMXR01000006">
    <property type="protein sequence ID" value="GGX58231.1"/>
    <property type="molecule type" value="Genomic_DNA"/>
</dbReference>
<reference evidence="6" key="1">
    <citation type="journal article" date="2014" name="Int. J. Syst. Evol. Microbiol.">
        <title>Complete genome sequence of Corynebacterium casei LMG S-19264T (=DSM 44701T), isolated from a smear-ripened cheese.</title>
        <authorList>
            <consortium name="US DOE Joint Genome Institute (JGI-PGF)"/>
            <person name="Walter F."/>
            <person name="Albersmeier A."/>
            <person name="Kalinowski J."/>
            <person name="Ruckert C."/>
        </authorList>
    </citation>
    <scope>NUCLEOTIDE SEQUENCE</scope>
    <source>
        <strain evidence="6">KCTC 22169</strain>
    </source>
</reference>
<evidence type="ECO:0000256" key="3">
    <source>
        <dbReference type="ARBA" id="ARBA00022801"/>
    </source>
</evidence>
<evidence type="ECO:0000313" key="7">
    <source>
        <dbReference type="Proteomes" id="UP000626148"/>
    </source>
</evidence>
<protein>
    <submittedName>
        <fullName evidence="6">Succinylglutamate desuccinylase</fullName>
    </submittedName>
</protein>
<dbReference type="RefSeq" id="WP_189609594.1">
    <property type="nucleotide sequence ID" value="NZ_BMXR01000006.1"/>
</dbReference>
<dbReference type="InterPro" id="IPR043795">
    <property type="entry name" value="N-alpha-Ac-DABA-like"/>
</dbReference>
<organism evidence="6 7">
    <name type="scientific">Saccharospirillum salsuginis</name>
    <dbReference type="NCBI Taxonomy" id="418750"/>
    <lineage>
        <taxon>Bacteria</taxon>
        <taxon>Pseudomonadati</taxon>
        <taxon>Pseudomonadota</taxon>
        <taxon>Gammaproteobacteria</taxon>
        <taxon>Oceanospirillales</taxon>
        <taxon>Saccharospirillaceae</taxon>
        <taxon>Saccharospirillum</taxon>
    </lineage>
</organism>
<dbReference type="GO" id="GO:0016811">
    <property type="term" value="F:hydrolase activity, acting on carbon-nitrogen (but not peptide) bonds, in linear amides"/>
    <property type="evidence" value="ECO:0007669"/>
    <property type="project" value="InterPro"/>
</dbReference>
<dbReference type="InterPro" id="IPR053138">
    <property type="entry name" value="N-alpha-Ac-DABA_deacetylase"/>
</dbReference>
<keyword evidence="7" id="KW-1185">Reference proteome</keyword>
<dbReference type="GO" id="GO:0016788">
    <property type="term" value="F:hydrolase activity, acting on ester bonds"/>
    <property type="evidence" value="ECO:0007669"/>
    <property type="project" value="InterPro"/>
</dbReference>
<proteinExistence type="predicted"/>
<feature type="domain" description="Succinylglutamate desuccinylase/Aspartoacylase catalytic" evidence="5">
    <location>
        <begin position="42"/>
        <end position="223"/>
    </location>
</feature>
<accession>A0A918NAF4</accession>